<feature type="transmembrane region" description="Helical" evidence="12">
    <location>
        <begin position="102"/>
        <end position="122"/>
    </location>
</feature>
<evidence type="ECO:0000256" key="8">
    <source>
        <dbReference type="ARBA" id="ARBA00022991"/>
    </source>
</evidence>
<dbReference type="SMART" id="SM01021">
    <property type="entry name" value="Bac_rhodopsin"/>
    <property type="match status" value="1"/>
</dbReference>
<evidence type="ECO:0000256" key="7">
    <source>
        <dbReference type="ARBA" id="ARBA00022989"/>
    </source>
</evidence>
<dbReference type="GO" id="GO:0005216">
    <property type="term" value="F:monoatomic ion channel activity"/>
    <property type="evidence" value="ECO:0007669"/>
    <property type="project" value="InterPro"/>
</dbReference>
<keyword evidence="8" id="KW-0157">Chromophore</keyword>
<reference evidence="13 14" key="1">
    <citation type="submission" date="2019-03" db="EMBL/GenBank/DDBJ databases">
        <title>Genomic Encyclopedia of Archaeal and Bacterial Type Strains, Phase II (KMG-II): from individual species to whole genera.</title>
        <authorList>
            <person name="Goeker M."/>
        </authorList>
    </citation>
    <scope>NUCLEOTIDE SEQUENCE [LARGE SCALE GENOMIC DNA]</scope>
    <source>
        <strain evidence="13 14">DSM 24782</strain>
    </source>
</reference>
<feature type="transmembrane region" description="Helical" evidence="12">
    <location>
        <begin position="202"/>
        <end position="219"/>
    </location>
</feature>
<keyword evidence="7 12" id="KW-1133">Transmembrane helix</keyword>
<proteinExistence type="inferred from homology"/>
<evidence type="ECO:0000313" key="13">
    <source>
        <dbReference type="EMBL" id="TDS80274.1"/>
    </source>
</evidence>
<gene>
    <name evidence="13" type="ORF">CLV52_0830</name>
</gene>
<evidence type="ECO:0000256" key="9">
    <source>
        <dbReference type="ARBA" id="ARBA00023136"/>
    </source>
</evidence>
<dbReference type="PRINTS" id="PR00251">
    <property type="entry name" value="BACTRLOPSIN"/>
</dbReference>
<keyword evidence="9 12" id="KW-0472">Membrane</keyword>
<dbReference type="RefSeq" id="WP_133765010.1">
    <property type="nucleotide sequence ID" value="NZ_BAAARP010000001.1"/>
</dbReference>
<keyword evidence="6" id="KW-0681">Retinal protein</keyword>
<organism evidence="13 14">
    <name type="scientific">Amnibacterium kyonggiense</name>
    <dbReference type="NCBI Taxonomy" id="595671"/>
    <lineage>
        <taxon>Bacteria</taxon>
        <taxon>Bacillati</taxon>
        <taxon>Actinomycetota</taxon>
        <taxon>Actinomycetes</taxon>
        <taxon>Micrococcales</taxon>
        <taxon>Microbacteriaceae</taxon>
        <taxon>Amnibacterium</taxon>
    </lineage>
</organism>
<evidence type="ECO:0000256" key="11">
    <source>
        <dbReference type="SAM" id="MobiDB-lite"/>
    </source>
</evidence>
<evidence type="ECO:0000256" key="10">
    <source>
        <dbReference type="ARBA" id="ARBA00023170"/>
    </source>
</evidence>
<name>A0A4V3EB42_9MICO</name>
<evidence type="ECO:0000256" key="1">
    <source>
        <dbReference type="ARBA" id="ARBA00004141"/>
    </source>
</evidence>
<evidence type="ECO:0000256" key="6">
    <source>
        <dbReference type="ARBA" id="ARBA00022925"/>
    </source>
</evidence>
<keyword evidence="5 12" id="KW-0812">Transmembrane</keyword>
<evidence type="ECO:0000313" key="14">
    <source>
        <dbReference type="Proteomes" id="UP000295344"/>
    </source>
</evidence>
<dbReference type="PANTHER" id="PTHR28286">
    <property type="match status" value="1"/>
</dbReference>
<keyword evidence="10" id="KW-0675">Receptor</keyword>
<comment type="caution">
    <text evidence="13">The sequence shown here is derived from an EMBL/GenBank/DDBJ whole genome shotgun (WGS) entry which is preliminary data.</text>
</comment>
<dbReference type="SUPFAM" id="SSF81321">
    <property type="entry name" value="Family A G protein-coupled receptor-like"/>
    <property type="match status" value="1"/>
</dbReference>
<feature type="transmembrane region" description="Helical" evidence="12">
    <location>
        <begin position="20"/>
        <end position="39"/>
    </location>
</feature>
<keyword evidence="4" id="KW-0716">Sensory transduction</keyword>
<dbReference type="OrthoDB" id="30586at2"/>
<dbReference type="Gene3D" id="1.20.1070.10">
    <property type="entry name" value="Rhodopsin 7-helix transmembrane proteins"/>
    <property type="match status" value="1"/>
</dbReference>
<evidence type="ECO:0000256" key="12">
    <source>
        <dbReference type="SAM" id="Phobius"/>
    </source>
</evidence>
<comment type="subcellular location">
    <subcellularLocation>
        <location evidence="1">Membrane</location>
        <topology evidence="1">Multi-pass membrane protein</topology>
    </subcellularLocation>
</comment>
<keyword evidence="14" id="KW-1185">Reference proteome</keyword>
<feature type="transmembrane region" description="Helical" evidence="12">
    <location>
        <begin position="225"/>
        <end position="243"/>
    </location>
</feature>
<dbReference type="GO" id="GO:0016020">
    <property type="term" value="C:membrane"/>
    <property type="evidence" value="ECO:0007669"/>
    <property type="project" value="UniProtKB-SubCell"/>
</dbReference>
<feature type="transmembrane region" description="Helical" evidence="12">
    <location>
        <begin position="134"/>
        <end position="153"/>
    </location>
</feature>
<accession>A0A4V3EB42</accession>
<evidence type="ECO:0000256" key="2">
    <source>
        <dbReference type="ARBA" id="ARBA00008130"/>
    </source>
</evidence>
<evidence type="ECO:0000256" key="4">
    <source>
        <dbReference type="ARBA" id="ARBA00022606"/>
    </source>
</evidence>
<protein>
    <submittedName>
        <fullName evidence="13">Bacteriorhodopsin-like protein</fullName>
    </submittedName>
</protein>
<feature type="transmembrane region" description="Helical" evidence="12">
    <location>
        <begin position="60"/>
        <end position="82"/>
    </location>
</feature>
<dbReference type="GO" id="GO:0007602">
    <property type="term" value="P:phototransduction"/>
    <property type="evidence" value="ECO:0007669"/>
    <property type="project" value="UniProtKB-KW"/>
</dbReference>
<dbReference type="Pfam" id="PF01036">
    <property type="entry name" value="Bac_rhodopsin"/>
    <property type="match status" value="1"/>
</dbReference>
<dbReference type="EMBL" id="SOAM01000001">
    <property type="protein sequence ID" value="TDS80274.1"/>
    <property type="molecule type" value="Genomic_DNA"/>
</dbReference>
<dbReference type="AlphaFoldDB" id="A0A4V3EB42"/>
<dbReference type="InterPro" id="IPR018229">
    <property type="entry name" value="Rhodopsin_retinal_BS"/>
</dbReference>
<evidence type="ECO:0000256" key="5">
    <source>
        <dbReference type="ARBA" id="ARBA00022692"/>
    </source>
</evidence>
<dbReference type="PANTHER" id="PTHR28286:SF2">
    <property type="entry name" value="BACTERIORHODOPSIN _OPSIN, NOPA (EUROFUNG)"/>
    <property type="match status" value="1"/>
</dbReference>
<dbReference type="Proteomes" id="UP000295344">
    <property type="component" value="Unassembled WGS sequence"/>
</dbReference>
<keyword evidence="3" id="KW-0600">Photoreceptor protein</keyword>
<feature type="transmembrane region" description="Helical" evidence="12">
    <location>
        <begin position="159"/>
        <end position="181"/>
    </location>
</feature>
<sequence length="294" mass="31590">MTFTSAVRPPWTAVLSDGEHTVLLFAVLAAVLAMLATLVRERFASSEVHGEYRTAGLTGTSIVAIALVSYVLVLVTVLVGYTPVDGTWVPTAVTQYAWSIRYADWAITVPLLVVELLAVSVARTPSRKDAQRRAGMVLAFLMIVLGFIGAFVVDGGRSFEALAGFGAVSAVCFLALALMIVRSAMYSLPRIVEPARRPYRSAVSLLVVVWFAYPIVYGLQGTTSGGTWAVIGAVILSVADVTAKVGFGSLVHRAAVYQSRAEEDASPTTQRRPRTPEADSLWVGEQGRYDRDGF</sequence>
<dbReference type="InterPro" id="IPR001425">
    <property type="entry name" value="Arc/bac/fun_rhodopsins"/>
</dbReference>
<evidence type="ECO:0000256" key="3">
    <source>
        <dbReference type="ARBA" id="ARBA00022543"/>
    </source>
</evidence>
<comment type="similarity">
    <text evidence="2">Belongs to the archaeal/bacterial/fungal opsin family.</text>
</comment>
<feature type="region of interest" description="Disordered" evidence="11">
    <location>
        <begin position="261"/>
        <end position="294"/>
    </location>
</feature>
<dbReference type="GO" id="GO:0009881">
    <property type="term" value="F:photoreceptor activity"/>
    <property type="evidence" value="ECO:0007669"/>
    <property type="project" value="UniProtKB-KW"/>
</dbReference>
<dbReference type="PROSITE" id="PS00950">
    <property type="entry name" value="BACTERIAL_OPSIN_1"/>
    <property type="match status" value="1"/>
</dbReference>